<comment type="similarity">
    <text evidence="1">Belongs to the LTO1 family.</text>
</comment>
<evidence type="ECO:0000259" key="2">
    <source>
        <dbReference type="Pfam" id="PF09811"/>
    </source>
</evidence>
<organism evidence="3 4">
    <name type="scientific">Protomyces lactucae-debilis</name>
    <dbReference type="NCBI Taxonomy" id="2754530"/>
    <lineage>
        <taxon>Eukaryota</taxon>
        <taxon>Fungi</taxon>
        <taxon>Dikarya</taxon>
        <taxon>Ascomycota</taxon>
        <taxon>Taphrinomycotina</taxon>
        <taxon>Taphrinomycetes</taxon>
        <taxon>Taphrinales</taxon>
        <taxon>Protomycetaceae</taxon>
        <taxon>Protomyces</taxon>
    </lineage>
</organism>
<dbReference type="OMA" id="VGFQRFV"/>
<evidence type="ECO:0000313" key="4">
    <source>
        <dbReference type="Proteomes" id="UP000193685"/>
    </source>
</evidence>
<dbReference type="Proteomes" id="UP000193685">
    <property type="component" value="Unassembled WGS sequence"/>
</dbReference>
<proteinExistence type="inferred from homology"/>
<dbReference type="AlphaFoldDB" id="A0A1Y2FNX9"/>
<protein>
    <recommendedName>
        <fullName evidence="2">Essential protein Yae1 N-terminal domain-containing protein</fullName>
    </recommendedName>
</protein>
<gene>
    <name evidence="3" type="ORF">BCR37DRAFT_397313</name>
</gene>
<dbReference type="OrthoDB" id="48036at2759"/>
<dbReference type="PANTHER" id="PTHR28532">
    <property type="entry name" value="GEO13458P1"/>
    <property type="match status" value="1"/>
</dbReference>
<name>A0A1Y2FNX9_PROLT</name>
<sequence length="164" mass="17574">MAEEDIFHASLNLEEAYYAEGYREGATLGAQQGLIEGRIYGAQIAYERFLQVGLLYAKLDIWRAYATHGDSKPKLDKALARLEALLEALPRTNEEAEPGADYEAVLAGAIAKAKVIASLVGERMSLAQQGFLVDDAQASRDLEDGAEGAALLRGGKRLGCGSAN</sequence>
<dbReference type="STRING" id="56484.A0A1Y2FNX9"/>
<dbReference type="Pfam" id="PF09811">
    <property type="entry name" value="Yae1_N"/>
    <property type="match status" value="1"/>
</dbReference>
<accession>A0A1Y2FNX9</accession>
<dbReference type="RefSeq" id="XP_040727194.1">
    <property type="nucleotide sequence ID" value="XM_040871729.1"/>
</dbReference>
<feature type="domain" description="Essential protein Yae1 N-terminal" evidence="2">
    <location>
        <begin position="21"/>
        <end position="59"/>
    </location>
</feature>
<reference evidence="3 4" key="1">
    <citation type="submission" date="2016-07" db="EMBL/GenBank/DDBJ databases">
        <title>Pervasive Adenine N6-methylation of Active Genes in Fungi.</title>
        <authorList>
            <consortium name="DOE Joint Genome Institute"/>
            <person name="Mondo S.J."/>
            <person name="Dannebaum R.O."/>
            <person name="Kuo R.C."/>
            <person name="Labutti K."/>
            <person name="Haridas S."/>
            <person name="Kuo A."/>
            <person name="Salamov A."/>
            <person name="Ahrendt S.R."/>
            <person name="Lipzen A."/>
            <person name="Sullivan W."/>
            <person name="Andreopoulos W.B."/>
            <person name="Clum A."/>
            <person name="Lindquist E."/>
            <person name="Daum C."/>
            <person name="Ramamoorthy G.K."/>
            <person name="Gryganskyi A."/>
            <person name="Culley D."/>
            <person name="Magnuson J.K."/>
            <person name="James T.Y."/>
            <person name="O'Malley M.A."/>
            <person name="Stajich J.E."/>
            <person name="Spatafora J.W."/>
            <person name="Visel A."/>
            <person name="Grigoriev I.V."/>
        </authorList>
    </citation>
    <scope>NUCLEOTIDE SEQUENCE [LARGE SCALE GENOMIC DNA]</scope>
    <source>
        <strain evidence="3 4">12-1054</strain>
    </source>
</reference>
<comment type="caution">
    <text evidence="3">The sequence shown here is derived from an EMBL/GenBank/DDBJ whole genome shotgun (WGS) entry which is preliminary data.</text>
</comment>
<dbReference type="EMBL" id="MCFI01000004">
    <property type="protein sequence ID" value="ORY85712.1"/>
    <property type="molecule type" value="Genomic_DNA"/>
</dbReference>
<dbReference type="GeneID" id="63788328"/>
<dbReference type="InterPro" id="IPR052436">
    <property type="entry name" value="LTO1_adapter"/>
</dbReference>
<evidence type="ECO:0000256" key="1">
    <source>
        <dbReference type="ARBA" id="ARBA00038090"/>
    </source>
</evidence>
<evidence type="ECO:0000313" key="3">
    <source>
        <dbReference type="EMBL" id="ORY85712.1"/>
    </source>
</evidence>
<keyword evidence="4" id="KW-1185">Reference proteome</keyword>
<dbReference type="PANTHER" id="PTHR28532:SF1">
    <property type="entry name" value="ORAL CANCER OVEREXPRESSED 1"/>
    <property type="match status" value="1"/>
</dbReference>
<dbReference type="InterPro" id="IPR019191">
    <property type="entry name" value="Essential_protein_Yae1_N"/>
</dbReference>